<dbReference type="InterPro" id="IPR001173">
    <property type="entry name" value="Glyco_trans_2-like"/>
</dbReference>
<evidence type="ECO:0000259" key="1">
    <source>
        <dbReference type="Pfam" id="PF00535"/>
    </source>
</evidence>
<dbReference type="CDD" id="cd04179">
    <property type="entry name" value="DPM_DPG-synthase_like"/>
    <property type="match status" value="1"/>
</dbReference>
<reference evidence="2 3" key="1">
    <citation type="journal article" date="2016" name="Nat. Commun.">
        <title>Thousands of microbial genomes shed light on interconnected biogeochemical processes in an aquifer system.</title>
        <authorList>
            <person name="Anantharaman K."/>
            <person name="Brown C.T."/>
            <person name="Hug L.A."/>
            <person name="Sharon I."/>
            <person name="Castelle C.J."/>
            <person name="Probst A.J."/>
            <person name="Thomas B.C."/>
            <person name="Singh A."/>
            <person name="Wilkins M.J."/>
            <person name="Karaoz U."/>
            <person name="Brodie E.L."/>
            <person name="Williams K.H."/>
            <person name="Hubbard S.S."/>
            <person name="Banfield J.F."/>
        </authorList>
    </citation>
    <scope>NUCLEOTIDE SEQUENCE [LARGE SCALE GENOMIC DNA]</scope>
</reference>
<comment type="caution">
    <text evidence="2">The sequence shown here is derived from an EMBL/GenBank/DDBJ whole genome shotgun (WGS) entry which is preliminary data.</text>
</comment>
<dbReference type="PANTHER" id="PTHR48090">
    <property type="entry name" value="UNDECAPRENYL-PHOSPHATE 4-DEOXY-4-FORMAMIDO-L-ARABINOSE TRANSFERASE-RELATED"/>
    <property type="match status" value="1"/>
</dbReference>
<sequence>MKVDVSFIIPSYNEEKNLPHAVGNLIPEIKNVVKSFEIIIVNDGSTDSTGEVAEKIAEKNKHVRVIHHPVNLGFGQTIKDGIRHATKKYVIGFPGDNDTSAVSIRELLKRAGESDLIISYTVNSSHRSLARQLFSKMFILLMNLLLKMHLRYYNGSFLCKTEDLKKIHLISPGFTIYAEAKVHLIKKGAQYIEVPFEHIGRKYGKSKATNIKSVIETLQVIWYLANKYGNK</sequence>
<proteinExistence type="predicted"/>
<dbReference type="PANTHER" id="PTHR48090:SF7">
    <property type="entry name" value="RFBJ PROTEIN"/>
    <property type="match status" value="1"/>
</dbReference>
<dbReference type="InterPro" id="IPR050256">
    <property type="entry name" value="Glycosyltransferase_2"/>
</dbReference>
<organism evidence="2 3">
    <name type="scientific">Candidatus Gottesmanbacteria bacterium RIFCSPHIGHO2_02_FULL_39_11</name>
    <dbReference type="NCBI Taxonomy" id="1798382"/>
    <lineage>
        <taxon>Bacteria</taxon>
        <taxon>Candidatus Gottesmaniibacteriota</taxon>
    </lineage>
</organism>
<accession>A0A1F5ZJI8</accession>
<dbReference type="EMBL" id="MFJL01000043">
    <property type="protein sequence ID" value="OGG12648.1"/>
    <property type="molecule type" value="Genomic_DNA"/>
</dbReference>
<feature type="domain" description="Glycosyltransferase 2-like" evidence="1">
    <location>
        <begin position="6"/>
        <end position="150"/>
    </location>
</feature>
<dbReference type="SUPFAM" id="SSF53448">
    <property type="entry name" value="Nucleotide-diphospho-sugar transferases"/>
    <property type="match status" value="1"/>
</dbReference>
<dbReference type="STRING" id="1798382.A3D77_03975"/>
<dbReference type="Proteomes" id="UP000176923">
    <property type="component" value="Unassembled WGS sequence"/>
</dbReference>
<dbReference type="AlphaFoldDB" id="A0A1F5ZJI8"/>
<dbReference type="Gene3D" id="3.90.550.10">
    <property type="entry name" value="Spore Coat Polysaccharide Biosynthesis Protein SpsA, Chain A"/>
    <property type="match status" value="1"/>
</dbReference>
<protein>
    <recommendedName>
        <fullName evidence="1">Glycosyltransferase 2-like domain-containing protein</fullName>
    </recommendedName>
</protein>
<dbReference type="InterPro" id="IPR029044">
    <property type="entry name" value="Nucleotide-diphossugar_trans"/>
</dbReference>
<gene>
    <name evidence="2" type="ORF">A3D77_03975</name>
</gene>
<evidence type="ECO:0000313" key="3">
    <source>
        <dbReference type="Proteomes" id="UP000176923"/>
    </source>
</evidence>
<evidence type="ECO:0000313" key="2">
    <source>
        <dbReference type="EMBL" id="OGG12648.1"/>
    </source>
</evidence>
<name>A0A1F5ZJI8_9BACT</name>
<dbReference type="Pfam" id="PF00535">
    <property type="entry name" value="Glycos_transf_2"/>
    <property type="match status" value="1"/>
</dbReference>